<dbReference type="Pfam" id="PF13041">
    <property type="entry name" value="PPR_2"/>
    <property type="match status" value="1"/>
</dbReference>
<dbReference type="InterPro" id="IPR046960">
    <property type="entry name" value="PPR_At4g14850-like_plant"/>
</dbReference>
<feature type="chain" id="PRO_5035465202" description="Pentatricopeptide repeat-containing protein" evidence="3">
    <location>
        <begin position="32"/>
        <end position="210"/>
    </location>
</feature>
<keyword evidence="1" id="KW-0677">Repeat</keyword>
<organism evidence="4 5">
    <name type="scientific">Rhamnella rubrinervis</name>
    <dbReference type="NCBI Taxonomy" id="2594499"/>
    <lineage>
        <taxon>Eukaryota</taxon>
        <taxon>Viridiplantae</taxon>
        <taxon>Streptophyta</taxon>
        <taxon>Embryophyta</taxon>
        <taxon>Tracheophyta</taxon>
        <taxon>Spermatophyta</taxon>
        <taxon>Magnoliopsida</taxon>
        <taxon>eudicotyledons</taxon>
        <taxon>Gunneridae</taxon>
        <taxon>Pentapetalae</taxon>
        <taxon>rosids</taxon>
        <taxon>fabids</taxon>
        <taxon>Rosales</taxon>
        <taxon>Rhamnaceae</taxon>
        <taxon>rhamnoid group</taxon>
        <taxon>Rhamneae</taxon>
        <taxon>Rhamnella</taxon>
    </lineage>
</organism>
<feature type="repeat" description="PPR" evidence="2">
    <location>
        <begin position="176"/>
        <end position="210"/>
    </location>
</feature>
<dbReference type="EMBL" id="VOIH02000004">
    <property type="protein sequence ID" value="KAF3447704.1"/>
    <property type="molecule type" value="Genomic_DNA"/>
</dbReference>
<evidence type="ECO:0000256" key="2">
    <source>
        <dbReference type="PROSITE-ProRule" id="PRU00708"/>
    </source>
</evidence>
<dbReference type="PROSITE" id="PS51375">
    <property type="entry name" value="PPR"/>
    <property type="match status" value="2"/>
</dbReference>
<evidence type="ECO:0000313" key="5">
    <source>
        <dbReference type="Proteomes" id="UP000796880"/>
    </source>
</evidence>
<gene>
    <name evidence="4" type="ORF">FNV43_RR08407</name>
</gene>
<accession>A0A8K0H947</accession>
<feature type="signal peptide" evidence="3">
    <location>
        <begin position="1"/>
        <end position="31"/>
    </location>
</feature>
<dbReference type="PANTHER" id="PTHR47926">
    <property type="entry name" value="PENTATRICOPEPTIDE REPEAT-CONTAINING PROTEIN"/>
    <property type="match status" value="1"/>
</dbReference>
<keyword evidence="3" id="KW-0732">Signal</keyword>
<dbReference type="Proteomes" id="UP000796880">
    <property type="component" value="Unassembled WGS sequence"/>
</dbReference>
<feature type="repeat" description="PPR" evidence="2">
    <location>
        <begin position="106"/>
        <end position="140"/>
    </location>
</feature>
<dbReference type="AlphaFoldDB" id="A0A8K0H947"/>
<dbReference type="OrthoDB" id="736572at2759"/>
<dbReference type="GO" id="GO:0003723">
    <property type="term" value="F:RNA binding"/>
    <property type="evidence" value="ECO:0007669"/>
    <property type="project" value="InterPro"/>
</dbReference>
<keyword evidence="5" id="KW-1185">Reference proteome</keyword>
<protein>
    <recommendedName>
        <fullName evidence="6">Pentatricopeptide repeat-containing protein</fullName>
    </recommendedName>
</protein>
<dbReference type="Pfam" id="PF01535">
    <property type="entry name" value="PPR"/>
    <property type="match status" value="1"/>
</dbReference>
<dbReference type="FunFam" id="1.25.40.10:FF:000470">
    <property type="entry name" value="Pentatricopeptide repeat-containing protein At5g66520"/>
    <property type="match status" value="1"/>
</dbReference>
<dbReference type="PANTHER" id="PTHR47926:SF400">
    <property type="entry name" value="PENTACOTRIPEPTIDE-REPEAT REGION OF PRORP DOMAIN-CONTAINING PROTEIN"/>
    <property type="match status" value="1"/>
</dbReference>
<dbReference type="InterPro" id="IPR011990">
    <property type="entry name" value="TPR-like_helical_dom_sf"/>
</dbReference>
<name>A0A8K0H947_9ROSA</name>
<sequence>MKIMSAYLINLLTLSLFWFFLLSTIFPKDPAQSPEINLSLKEQECLSLLKRCNSIEEFKRIHVHFIKFGLFWHSFCAGNLVATCALSDWGSMDYACSIFQQIDDPGTFLFNTMIRGHVKGMNWGHGLRLYHEMLQRGVEPDNFTYPALLKACSLLLALDDGMQIHGHIFKLGLQGDVFVQNSLINMYGKCKEIGLSCAVFEQMLEKSVAS</sequence>
<dbReference type="InterPro" id="IPR002885">
    <property type="entry name" value="PPR_rpt"/>
</dbReference>
<comment type="caution">
    <text evidence="4">The sequence shown here is derived from an EMBL/GenBank/DDBJ whole genome shotgun (WGS) entry which is preliminary data.</text>
</comment>
<evidence type="ECO:0008006" key="6">
    <source>
        <dbReference type="Google" id="ProtNLM"/>
    </source>
</evidence>
<evidence type="ECO:0000313" key="4">
    <source>
        <dbReference type="EMBL" id="KAF3447704.1"/>
    </source>
</evidence>
<dbReference type="Gene3D" id="1.25.40.10">
    <property type="entry name" value="Tetratricopeptide repeat domain"/>
    <property type="match status" value="1"/>
</dbReference>
<evidence type="ECO:0000256" key="1">
    <source>
        <dbReference type="ARBA" id="ARBA00022737"/>
    </source>
</evidence>
<dbReference type="GO" id="GO:0009451">
    <property type="term" value="P:RNA modification"/>
    <property type="evidence" value="ECO:0007669"/>
    <property type="project" value="InterPro"/>
</dbReference>
<reference evidence="4" key="1">
    <citation type="submission" date="2020-03" db="EMBL/GenBank/DDBJ databases">
        <title>A high-quality chromosome-level genome assembly of a woody plant with both climbing and erect habits, Rhamnella rubrinervis.</title>
        <authorList>
            <person name="Lu Z."/>
            <person name="Yang Y."/>
            <person name="Zhu X."/>
            <person name="Sun Y."/>
        </authorList>
    </citation>
    <scope>NUCLEOTIDE SEQUENCE</scope>
    <source>
        <strain evidence="4">BYM</strain>
        <tissue evidence="4">Leaf</tissue>
    </source>
</reference>
<dbReference type="NCBIfam" id="TIGR00756">
    <property type="entry name" value="PPR"/>
    <property type="match status" value="2"/>
</dbReference>
<proteinExistence type="predicted"/>
<evidence type="ECO:0000256" key="3">
    <source>
        <dbReference type="SAM" id="SignalP"/>
    </source>
</evidence>